<comment type="caution">
    <text evidence="3">The sequence shown here is derived from an EMBL/GenBank/DDBJ whole genome shotgun (WGS) entry which is preliminary data.</text>
</comment>
<dbReference type="OrthoDB" id="5194448at2"/>
<gene>
    <name evidence="3" type="ORF">BFS05_03915</name>
</gene>
<proteinExistence type="predicted"/>
<organism evidence="3 4">
    <name type="scientific">Gardnerella vaginalis</name>
    <dbReference type="NCBI Taxonomy" id="2702"/>
    <lineage>
        <taxon>Bacteria</taxon>
        <taxon>Bacillati</taxon>
        <taxon>Actinomycetota</taxon>
        <taxon>Actinomycetes</taxon>
        <taxon>Bifidobacteriales</taxon>
        <taxon>Bifidobacteriaceae</taxon>
        <taxon>Gardnerella</taxon>
    </lineage>
</organism>
<dbReference type="EMBL" id="MNLH01000003">
    <property type="protein sequence ID" value="PNS43200.1"/>
    <property type="molecule type" value="Genomic_DNA"/>
</dbReference>
<evidence type="ECO:0000256" key="1">
    <source>
        <dbReference type="SAM" id="MobiDB-lite"/>
    </source>
</evidence>
<evidence type="ECO:0000256" key="2">
    <source>
        <dbReference type="SAM" id="Phobius"/>
    </source>
</evidence>
<feature type="transmembrane region" description="Helical" evidence="2">
    <location>
        <begin position="111"/>
        <end position="130"/>
    </location>
</feature>
<evidence type="ECO:0000313" key="3">
    <source>
        <dbReference type="EMBL" id="PNS43200.1"/>
    </source>
</evidence>
<feature type="region of interest" description="Disordered" evidence="1">
    <location>
        <begin position="1"/>
        <end position="75"/>
    </location>
</feature>
<accession>A0A2K1SUH4</accession>
<evidence type="ECO:0000313" key="4">
    <source>
        <dbReference type="Proteomes" id="UP000236146"/>
    </source>
</evidence>
<keyword evidence="2" id="KW-0472">Membrane</keyword>
<keyword evidence="2" id="KW-0812">Transmembrane</keyword>
<feature type="transmembrane region" description="Helical" evidence="2">
    <location>
        <begin position="136"/>
        <end position="160"/>
    </location>
</feature>
<reference evidence="3 4" key="1">
    <citation type="submission" date="2016-10" db="EMBL/GenBank/DDBJ databases">
        <authorList>
            <person name="Varghese N."/>
        </authorList>
    </citation>
    <scope>NUCLEOTIDE SEQUENCE [LARGE SCALE GENOMIC DNA]</scope>
    <source>
        <strain evidence="3 4">KA00225</strain>
    </source>
</reference>
<protein>
    <submittedName>
        <fullName evidence="3">DUF3043 domain-containing protein</fullName>
    </submittedName>
</protein>
<dbReference type="InterPro" id="IPR021403">
    <property type="entry name" value="DUF3043"/>
</dbReference>
<sequence length="211" mass="24871">MTWNPFAKKSAEAKSDNDAQEHSSTLTEKEKNSRQKNAPTPKRNKAQAKNLRPIVPTDRNASAKEARKRMRDKENAEYEAMRSGDLAHMPKYEQLPWRVYIRDYVDARLNLGEYFIPVSLVLMIVVMALSQFNLRALSFVLIVILYVFLLVVVIDLFIMWRKLRKELIRKFGPESVSRSSRSSTYAWSRAIQFRRWRLPKPRYKKHGNWPK</sequence>
<dbReference type="RefSeq" id="WP_103084690.1">
    <property type="nucleotide sequence ID" value="NZ_JBLLPO010000003.1"/>
</dbReference>
<dbReference type="Pfam" id="PF11241">
    <property type="entry name" value="DUF3043"/>
    <property type="match status" value="1"/>
</dbReference>
<dbReference type="AlphaFoldDB" id="A0A2K1SUH4"/>
<dbReference type="Proteomes" id="UP000236146">
    <property type="component" value="Unassembled WGS sequence"/>
</dbReference>
<feature type="compositionally biased region" description="Basic and acidic residues" evidence="1">
    <location>
        <begin position="9"/>
        <end position="33"/>
    </location>
</feature>
<name>A0A2K1SUH4_GARVA</name>
<keyword evidence="2" id="KW-1133">Transmembrane helix</keyword>
<feature type="compositionally biased region" description="Basic and acidic residues" evidence="1">
    <location>
        <begin position="61"/>
        <end position="75"/>
    </location>
</feature>